<evidence type="ECO:0000313" key="4">
    <source>
        <dbReference type="Proteomes" id="UP000335636"/>
    </source>
</evidence>
<evidence type="ECO:0000313" key="2">
    <source>
        <dbReference type="EMBL" id="KAF7484017.1"/>
    </source>
</evidence>
<reference evidence="2" key="2">
    <citation type="submission" date="2020-08" db="EMBL/GenBank/DDBJ databases">
        <authorList>
            <person name="Shumante A."/>
            <person name="Zimin A.V."/>
            <person name="Puiu D."/>
            <person name="Salzberg S.L."/>
        </authorList>
    </citation>
    <scope>NUCLEOTIDE SEQUENCE</scope>
    <source>
        <strain evidence="2">WC2-LM</strain>
        <tissue evidence="2">Liver</tissue>
    </source>
</reference>
<feature type="region of interest" description="Disordered" evidence="1">
    <location>
        <begin position="54"/>
        <end position="78"/>
    </location>
</feature>
<organism evidence="3 4">
    <name type="scientific">Marmota monax</name>
    <name type="common">Woodchuck</name>
    <dbReference type="NCBI Taxonomy" id="9995"/>
    <lineage>
        <taxon>Eukaryota</taxon>
        <taxon>Metazoa</taxon>
        <taxon>Chordata</taxon>
        <taxon>Craniata</taxon>
        <taxon>Vertebrata</taxon>
        <taxon>Euteleostomi</taxon>
        <taxon>Mammalia</taxon>
        <taxon>Eutheria</taxon>
        <taxon>Euarchontoglires</taxon>
        <taxon>Glires</taxon>
        <taxon>Rodentia</taxon>
        <taxon>Sciuromorpha</taxon>
        <taxon>Sciuridae</taxon>
        <taxon>Xerinae</taxon>
        <taxon>Marmotini</taxon>
        <taxon>Marmota</taxon>
    </lineage>
</organism>
<accession>A0A5E4BTS0</accession>
<evidence type="ECO:0000313" key="3">
    <source>
        <dbReference type="EMBL" id="VTJ72964.1"/>
    </source>
</evidence>
<feature type="region of interest" description="Disordered" evidence="1">
    <location>
        <begin position="95"/>
        <end position="128"/>
    </location>
</feature>
<protein>
    <submittedName>
        <fullName evidence="3">Uncharacterized protein</fullName>
    </submittedName>
</protein>
<dbReference type="Proteomes" id="UP000662637">
    <property type="component" value="Unassembled WGS sequence"/>
</dbReference>
<dbReference type="AlphaFoldDB" id="A0A5E4BTS0"/>
<dbReference type="EMBL" id="WJEC01000304">
    <property type="protein sequence ID" value="KAF7484017.1"/>
    <property type="molecule type" value="Genomic_DNA"/>
</dbReference>
<feature type="compositionally biased region" description="Basic and acidic residues" evidence="1">
    <location>
        <begin position="102"/>
        <end position="114"/>
    </location>
</feature>
<gene>
    <name evidence="2" type="ORF">GHT09_004543</name>
    <name evidence="3" type="ORF">MONAX_5E028628</name>
</gene>
<feature type="region of interest" description="Disordered" evidence="1">
    <location>
        <begin position="1"/>
        <end position="40"/>
    </location>
</feature>
<dbReference type="EMBL" id="CABDUW010000652">
    <property type="protein sequence ID" value="VTJ72964.1"/>
    <property type="molecule type" value="Genomic_DNA"/>
</dbReference>
<proteinExistence type="predicted"/>
<dbReference type="Proteomes" id="UP000335636">
    <property type="component" value="Unassembled WGS sequence"/>
</dbReference>
<keyword evidence="4" id="KW-1185">Reference proteome</keyword>
<reference evidence="3 4" key="1">
    <citation type="submission" date="2019-04" db="EMBL/GenBank/DDBJ databases">
        <authorList>
            <person name="Alioto T."/>
            <person name="Alioto T."/>
        </authorList>
    </citation>
    <scope>NUCLEOTIDE SEQUENCE [LARGE SCALE GENOMIC DNA]</scope>
</reference>
<sequence length="128" mass="13766">MSSGLTGPVQDFAADPKNSKEHWRCSSSEAGETKGEKRNWSAFLAEGENRLEGRRADLAVQGSIPGQADSRLNRREEGRRGVEVGWEEIFRSSAEAELAGFEDDRTGGGKDGGVKSRAGLRTGREGGV</sequence>
<name>A0A5E4BTS0_MARMO</name>
<evidence type="ECO:0000256" key="1">
    <source>
        <dbReference type="SAM" id="MobiDB-lite"/>
    </source>
</evidence>